<proteinExistence type="predicted"/>
<sequence>MSRKHRKWPLGTQVLVKTPAGYLLGKVCKHWRIDEVEHGASVEFPDVVDMGDANGSRFSHVIPFRSMKPVSKPDPYGRTGDGKVIQAPAGWRILREFEPVPAVHRECLKNGSWCAPRRGHSTMTPMVAGIWGDVRAFAVPRQ</sequence>
<evidence type="ECO:0000313" key="2">
    <source>
        <dbReference type="Proteomes" id="UP000056453"/>
    </source>
</evidence>
<reference evidence="1 2" key="1">
    <citation type="submission" date="2015-11" db="EMBL/GenBank/DDBJ databases">
        <title>Expanding the genomic diversity of Burkholderia species for the development of highly accurate diagnostics.</title>
        <authorList>
            <person name="Sahl J."/>
            <person name="Keim P."/>
            <person name="Wagner D."/>
        </authorList>
    </citation>
    <scope>NUCLEOTIDE SEQUENCE [LARGE SCALE GENOMIC DNA]</scope>
    <source>
        <strain evidence="1 2">MSMB1808WGS</strain>
    </source>
</reference>
<organism evidence="1 2">
    <name type="scientific">Burkholderia ubonensis</name>
    <dbReference type="NCBI Taxonomy" id="101571"/>
    <lineage>
        <taxon>Bacteria</taxon>
        <taxon>Pseudomonadati</taxon>
        <taxon>Pseudomonadota</taxon>
        <taxon>Betaproteobacteria</taxon>
        <taxon>Burkholderiales</taxon>
        <taxon>Burkholderiaceae</taxon>
        <taxon>Burkholderia</taxon>
        <taxon>Burkholderia cepacia complex</taxon>
    </lineage>
</organism>
<gene>
    <name evidence="1" type="ORF">WJ96_04950</name>
</gene>
<dbReference type="AlphaFoldDB" id="A0AAW3MY53"/>
<accession>A0AAW3MY53</accession>
<evidence type="ECO:0000313" key="1">
    <source>
        <dbReference type="EMBL" id="KVP97922.1"/>
    </source>
</evidence>
<name>A0AAW3MY53_9BURK</name>
<keyword evidence="2" id="KW-1185">Reference proteome</keyword>
<protein>
    <submittedName>
        <fullName evidence="1">Uncharacterized protein</fullName>
    </submittedName>
</protein>
<dbReference type="Proteomes" id="UP000056453">
    <property type="component" value="Unassembled WGS sequence"/>
</dbReference>
<dbReference type="EMBL" id="LPBJ01000047">
    <property type="protein sequence ID" value="KVP97922.1"/>
    <property type="molecule type" value="Genomic_DNA"/>
</dbReference>
<comment type="caution">
    <text evidence="1">The sequence shown here is derived from an EMBL/GenBank/DDBJ whole genome shotgun (WGS) entry which is preliminary data.</text>
</comment>